<gene>
    <name evidence="2" type="ORF">PtrM4_105440</name>
</gene>
<evidence type="ECO:0000256" key="1">
    <source>
        <dbReference type="SAM" id="MobiDB-lite"/>
    </source>
</evidence>
<dbReference type="GeneID" id="6350224"/>
<name>A0A2W1CWX2_9PLEO</name>
<sequence length="172" mass="19177">MPRAPPQNLSRSFNTRYTGIFRKAAELHQIDDRVRISIIVEKPGVTPLVFSTEERGHNWPPFVQDYVKSNNPHIKRPAHYQSVSDGISRGHVRIVRTSSPSPSPPYMPGNRHSREQTQELPNAAAVQESPPSYVGESWYLPATPPRPTPNRISTSSPLPINVVLPSKMVNGA</sequence>
<feature type="region of interest" description="Disordered" evidence="1">
    <location>
        <begin position="95"/>
        <end position="158"/>
    </location>
</feature>
<dbReference type="EMBL" id="NQIK02000005">
    <property type="protein sequence ID" value="KAF7570542.1"/>
    <property type="molecule type" value="Genomic_DNA"/>
</dbReference>
<dbReference type="Proteomes" id="UP000245464">
    <property type="component" value="Chromosome 5"/>
</dbReference>
<organism evidence="2 3">
    <name type="scientific">Pyrenophora tritici-repentis</name>
    <dbReference type="NCBI Taxonomy" id="45151"/>
    <lineage>
        <taxon>Eukaryota</taxon>
        <taxon>Fungi</taxon>
        <taxon>Dikarya</taxon>
        <taxon>Ascomycota</taxon>
        <taxon>Pezizomycotina</taxon>
        <taxon>Dothideomycetes</taxon>
        <taxon>Pleosporomycetidae</taxon>
        <taxon>Pleosporales</taxon>
        <taxon>Pleosporineae</taxon>
        <taxon>Pleosporaceae</taxon>
        <taxon>Pyrenophora</taxon>
    </lineage>
</organism>
<evidence type="ECO:0000313" key="2">
    <source>
        <dbReference type="EMBL" id="KAF7570542.1"/>
    </source>
</evidence>
<reference evidence="2" key="1">
    <citation type="journal article" date="2018" name="BMC Genomics">
        <title>Comparative genomics of the wheat fungal pathogen Pyrenophora tritici-repentis reveals chromosomal variations and genome plasticity.</title>
        <authorList>
            <person name="Moolhuijzen P."/>
            <person name="See P.T."/>
            <person name="Hane J.K."/>
            <person name="Shi G."/>
            <person name="Liu Z."/>
            <person name="Oliver R.P."/>
            <person name="Moffat C.S."/>
        </authorList>
    </citation>
    <scope>NUCLEOTIDE SEQUENCE [LARGE SCALE GENOMIC DNA]</scope>
    <source>
        <strain evidence="2">M4</strain>
    </source>
</reference>
<proteinExistence type="predicted"/>
<evidence type="ECO:0000313" key="3">
    <source>
        <dbReference type="Proteomes" id="UP000245464"/>
    </source>
</evidence>
<dbReference type="AlphaFoldDB" id="A0A2W1CWX2"/>
<protein>
    <submittedName>
        <fullName evidence="2">Uncharacterized protein</fullName>
    </submittedName>
</protein>
<dbReference type="KEGG" id="ptrr:6350224"/>
<comment type="caution">
    <text evidence="2">The sequence shown here is derived from an EMBL/GenBank/DDBJ whole genome shotgun (WGS) entry which is preliminary data.</text>
</comment>
<dbReference type="RefSeq" id="XP_001942237.2">
    <property type="nucleotide sequence ID" value="XM_001942202.2"/>
</dbReference>
<accession>A0A2W1CWX2</accession>